<reference evidence="1 2" key="1">
    <citation type="journal article" date="2013" name="Mar. Genomics">
        <title>Expression of sulfatases in Rhodopirellula baltica and the diversity of sulfatases in the genus Rhodopirellula.</title>
        <authorList>
            <person name="Wegner C.E."/>
            <person name="Richter-Heitmann T."/>
            <person name="Klindworth A."/>
            <person name="Klockow C."/>
            <person name="Richter M."/>
            <person name="Achstetter T."/>
            <person name="Glockner F.O."/>
            <person name="Harder J."/>
        </authorList>
    </citation>
    <scope>NUCLEOTIDE SEQUENCE [LARGE SCALE GENOMIC DNA]</scope>
    <source>
        <strain evidence="1 2">SM1</strain>
    </source>
</reference>
<gene>
    <name evidence="1" type="ORF">RMSM_01429</name>
</gene>
<dbReference type="Proteomes" id="UP000011991">
    <property type="component" value="Unassembled WGS sequence"/>
</dbReference>
<dbReference type="EMBL" id="ANOG01000212">
    <property type="protein sequence ID" value="EMI21652.1"/>
    <property type="molecule type" value="Genomic_DNA"/>
</dbReference>
<organism evidence="1 2">
    <name type="scientific">Rhodopirellula maiorica SM1</name>
    <dbReference type="NCBI Taxonomy" id="1265738"/>
    <lineage>
        <taxon>Bacteria</taxon>
        <taxon>Pseudomonadati</taxon>
        <taxon>Planctomycetota</taxon>
        <taxon>Planctomycetia</taxon>
        <taxon>Pirellulales</taxon>
        <taxon>Pirellulaceae</taxon>
        <taxon>Novipirellula</taxon>
    </lineage>
</organism>
<dbReference type="Gene3D" id="2.60.120.1620">
    <property type="match status" value="1"/>
</dbReference>
<keyword evidence="2" id="KW-1185">Reference proteome</keyword>
<comment type="caution">
    <text evidence="1">The sequence shown here is derived from an EMBL/GenBank/DDBJ whole genome shotgun (WGS) entry which is preliminary data.</text>
</comment>
<proteinExistence type="predicted"/>
<accession>M5S1Y0</accession>
<evidence type="ECO:0000313" key="1">
    <source>
        <dbReference type="EMBL" id="EMI21652.1"/>
    </source>
</evidence>
<protein>
    <submittedName>
        <fullName evidence="1">Signal peptide protein</fullName>
    </submittedName>
</protein>
<name>M5S1Y0_9BACT</name>
<feature type="non-terminal residue" evidence="1">
    <location>
        <position position="188"/>
    </location>
</feature>
<dbReference type="AlphaFoldDB" id="M5S1Y0"/>
<sequence length="188" mass="20652">MTVLLTAGAPSLSSAADPVFKEVDGLVAVEAEHFVEQTLTDKRAWHLTSTETTPDITPDGDPPHVAGASGNAYLEILPDTRRTHADKLIRGTNFAPEAGGMAVLKYKVNFSTPGKYYVWVRAYSTGSEDNGLHVGIDGEWPETGQRLQWCQGKNGWRWESKQRTEKQHCGEPYKIFLDVPTAGVHTIS</sequence>
<evidence type="ECO:0000313" key="2">
    <source>
        <dbReference type="Proteomes" id="UP000011991"/>
    </source>
</evidence>